<evidence type="ECO:0000256" key="3">
    <source>
        <dbReference type="ARBA" id="ARBA00023157"/>
    </source>
</evidence>
<feature type="disulfide bond" evidence="5">
    <location>
        <begin position="44"/>
        <end position="56"/>
    </location>
</feature>
<dbReference type="GO" id="GO:0006508">
    <property type="term" value="P:proteolysis"/>
    <property type="evidence" value="ECO:0007669"/>
    <property type="project" value="InterPro"/>
</dbReference>
<dbReference type="Proteomes" id="UP000676336">
    <property type="component" value="Unassembled WGS sequence"/>
</dbReference>
<accession>A0A8S3JKT8</accession>
<evidence type="ECO:0000313" key="8">
    <source>
        <dbReference type="EMBL" id="CAF5217873.1"/>
    </source>
</evidence>
<dbReference type="GO" id="GO:0008241">
    <property type="term" value="F:peptidyl-dipeptidase activity"/>
    <property type="evidence" value="ECO:0007669"/>
    <property type="project" value="InterPro"/>
</dbReference>
<proteinExistence type="inferred from homology"/>
<keyword evidence="2" id="KW-0732">Signal</keyword>
<dbReference type="PANTHER" id="PTHR10514:SF27">
    <property type="entry name" value="ANGIOTENSIN-CONVERTING ENZYME"/>
    <property type="match status" value="1"/>
</dbReference>
<evidence type="ECO:0000256" key="1">
    <source>
        <dbReference type="ARBA" id="ARBA00008139"/>
    </source>
</evidence>
<evidence type="ECO:0000256" key="4">
    <source>
        <dbReference type="ARBA" id="ARBA00023180"/>
    </source>
</evidence>
<dbReference type="InterPro" id="IPR001548">
    <property type="entry name" value="Peptidase_M2"/>
</dbReference>
<gene>
    <name evidence="8" type="ORF">SMN809_LOCUS80684</name>
</gene>
<comment type="caution">
    <text evidence="8">The sequence shown here is derived from an EMBL/GenBank/DDBJ whole genome shotgun (WGS) entry which is preliminary data.</text>
</comment>
<sequence length="156" mass="18020">MKPAKPRDEQYFDAGTKIHVAFDLSYIKYFLAHVFQFQIFDVLCQEAGYRGPLHLCDLHGSAAAGNKLKILLGLGSSKPWEDILEEFAGVRTFSAKSCLRYFKPLQDYLESLVEQGQLNVGWTCNNDKNDARRKTLSRRKFYLFIFMNFMLSISLF</sequence>
<feature type="transmembrane region" description="Helical" evidence="7">
    <location>
        <begin position="140"/>
        <end position="155"/>
    </location>
</feature>
<feature type="non-terminal residue" evidence="8">
    <location>
        <position position="1"/>
    </location>
</feature>
<evidence type="ECO:0000256" key="7">
    <source>
        <dbReference type="SAM" id="Phobius"/>
    </source>
</evidence>
<dbReference type="GO" id="GO:0016020">
    <property type="term" value="C:membrane"/>
    <property type="evidence" value="ECO:0007669"/>
    <property type="project" value="InterPro"/>
</dbReference>
<organism evidence="8 9">
    <name type="scientific">Rotaria magnacalcarata</name>
    <dbReference type="NCBI Taxonomy" id="392030"/>
    <lineage>
        <taxon>Eukaryota</taxon>
        <taxon>Metazoa</taxon>
        <taxon>Spiralia</taxon>
        <taxon>Gnathifera</taxon>
        <taxon>Rotifera</taxon>
        <taxon>Eurotatoria</taxon>
        <taxon>Bdelloidea</taxon>
        <taxon>Philodinida</taxon>
        <taxon>Philodinidae</taxon>
        <taxon>Rotaria</taxon>
    </lineage>
</organism>
<reference evidence="8" key="1">
    <citation type="submission" date="2021-02" db="EMBL/GenBank/DDBJ databases">
        <authorList>
            <person name="Nowell W R."/>
        </authorList>
    </citation>
    <scope>NUCLEOTIDE SEQUENCE</scope>
</reference>
<dbReference type="PROSITE" id="PS52011">
    <property type="entry name" value="PEPTIDASE_M2"/>
    <property type="match status" value="1"/>
</dbReference>
<keyword evidence="7" id="KW-1133">Transmembrane helix</keyword>
<dbReference type="EMBL" id="CAJOBI010346055">
    <property type="protein sequence ID" value="CAF5217873.1"/>
    <property type="molecule type" value="Genomic_DNA"/>
</dbReference>
<keyword evidence="4" id="KW-0325">Glycoprotein</keyword>
<name>A0A8S3JKT8_9BILA</name>
<keyword evidence="7" id="KW-0472">Membrane</keyword>
<evidence type="ECO:0000256" key="6">
    <source>
        <dbReference type="PROSITE-ProRule" id="PRU01355"/>
    </source>
</evidence>
<evidence type="ECO:0000256" key="5">
    <source>
        <dbReference type="PIRSR" id="PIRSR601548-4"/>
    </source>
</evidence>
<protein>
    <submittedName>
        <fullName evidence="8">Uncharacterized protein</fullName>
    </submittedName>
</protein>
<comment type="similarity">
    <text evidence="1 6">Belongs to the peptidase M2 family.</text>
</comment>
<dbReference type="Pfam" id="PF01401">
    <property type="entry name" value="Peptidase_M2"/>
    <property type="match status" value="1"/>
</dbReference>
<comment type="caution">
    <text evidence="6">Lacks conserved residue(s) required for the propagation of feature annotation.</text>
</comment>
<evidence type="ECO:0000313" key="9">
    <source>
        <dbReference type="Proteomes" id="UP000676336"/>
    </source>
</evidence>
<dbReference type="AlphaFoldDB" id="A0A8S3JKT8"/>
<evidence type="ECO:0000256" key="2">
    <source>
        <dbReference type="ARBA" id="ARBA00022729"/>
    </source>
</evidence>
<keyword evidence="3 5" id="KW-1015">Disulfide bond</keyword>
<dbReference type="SUPFAM" id="SSF55486">
    <property type="entry name" value="Metalloproteases ('zincins'), catalytic domain"/>
    <property type="match status" value="1"/>
</dbReference>
<dbReference type="PANTHER" id="PTHR10514">
    <property type="entry name" value="ANGIOTENSIN-CONVERTING ENZYME"/>
    <property type="match status" value="1"/>
</dbReference>
<dbReference type="GO" id="GO:0008237">
    <property type="term" value="F:metallopeptidase activity"/>
    <property type="evidence" value="ECO:0007669"/>
    <property type="project" value="InterPro"/>
</dbReference>
<keyword evidence="7" id="KW-0812">Transmembrane</keyword>